<dbReference type="InterPro" id="IPR043754">
    <property type="entry name" value="DUF5700"/>
</dbReference>
<feature type="signal peptide" evidence="1">
    <location>
        <begin position="1"/>
        <end position="24"/>
    </location>
</feature>
<evidence type="ECO:0008006" key="4">
    <source>
        <dbReference type="Google" id="ProtNLM"/>
    </source>
</evidence>
<feature type="chain" id="PRO_5002867096" description="Peptidase MA-like domain-containing protein" evidence="1">
    <location>
        <begin position="25"/>
        <end position="356"/>
    </location>
</feature>
<dbReference type="AlphaFoldDB" id="B8CXX6"/>
<gene>
    <name evidence="2" type="ordered locus">Hore_13960</name>
</gene>
<organism evidence="2 3">
    <name type="scientific">Halothermothrix orenii (strain H 168 / OCM 544 / DSM 9562)</name>
    <dbReference type="NCBI Taxonomy" id="373903"/>
    <lineage>
        <taxon>Bacteria</taxon>
        <taxon>Bacillati</taxon>
        <taxon>Bacillota</taxon>
        <taxon>Clostridia</taxon>
        <taxon>Halanaerobiales</taxon>
        <taxon>Halothermotrichaceae</taxon>
        <taxon>Halothermothrix</taxon>
    </lineage>
</organism>
<evidence type="ECO:0000256" key="1">
    <source>
        <dbReference type="SAM" id="SignalP"/>
    </source>
</evidence>
<dbReference type="KEGG" id="hor:Hore_13960"/>
<proteinExistence type="predicted"/>
<sequence>MQKRFIIMVILCFLLAFTNQLVQAERVYVNTAEAEAVLDLMDGIAKKEVKTKDDIIKHLEKIYNTAGYHRLCDYHGYNPHKNKIMNRIFRVSWIIIHEQTEDLEGYDLYYLDIFKHRAEYRKFLERFKGWKPTEKVLNRTYSYFPEKKPFKGTIYFVVDEYSDGYTPVPDMVFSIYQVKRLLEEKGVDFDNELFPHEFHHILTKELLFKKYAHKLIDSSDLAYFLGYIMLEGYAVEATADEDTKNNVYMMKRSDEEIYNLFARMEKVIQRKNENPEEHWRTVYREYFSKMIDIYTVGTTMVQAIEDRFGKKVLVRALENPSHFFMLYQKAAENNDSLFSFQESTMGIIGEAFAGSN</sequence>
<name>B8CXX6_HALOH</name>
<protein>
    <recommendedName>
        <fullName evidence="4">Peptidase MA-like domain-containing protein</fullName>
    </recommendedName>
</protein>
<reference evidence="2 3" key="1">
    <citation type="journal article" date="2009" name="PLoS ONE">
        <title>Genome analysis of the anaerobic thermohalophilic bacterium Halothermothrix orenii.</title>
        <authorList>
            <person name="Mavromatis K."/>
            <person name="Ivanova N."/>
            <person name="Anderson I."/>
            <person name="Lykidis A."/>
            <person name="Hooper S.D."/>
            <person name="Sun H."/>
            <person name="Kunin V."/>
            <person name="Lapidus A."/>
            <person name="Hugenholtz P."/>
            <person name="Patel B."/>
            <person name="Kyrpides N.C."/>
        </authorList>
    </citation>
    <scope>NUCLEOTIDE SEQUENCE [LARGE SCALE GENOMIC DNA]</scope>
    <source>
        <strain evidence="3">H 168 / OCM 544 / DSM 9562</strain>
    </source>
</reference>
<dbReference type="HOGENOM" id="CLU_777948_0_0_9"/>
<dbReference type="STRING" id="373903.Hore_13960"/>
<evidence type="ECO:0000313" key="3">
    <source>
        <dbReference type="Proteomes" id="UP000000719"/>
    </source>
</evidence>
<accession>B8CXX6</accession>
<dbReference type="Pfam" id="PF18958">
    <property type="entry name" value="DUF5700"/>
    <property type="match status" value="1"/>
</dbReference>
<keyword evidence="3" id="KW-1185">Reference proteome</keyword>
<dbReference type="EMBL" id="CP001098">
    <property type="protein sequence ID" value="ACL70145.1"/>
    <property type="molecule type" value="Genomic_DNA"/>
</dbReference>
<keyword evidence="1" id="KW-0732">Signal</keyword>
<dbReference type="RefSeq" id="WP_012636328.1">
    <property type="nucleotide sequence ID" value="NC_011899.1"/>
</dbReference>
<dbReference type="OrthoDB" id="961985at2"/>
<dbReference type="Proteomes" id="UP000000719">
    <property type="component" value="Chromosome"/>
</dbReference>
<evidence type="ECO:0000313" key="2">
    <source>
        <dbReference type="EMBL" id="ACL70145.1"/>
    </source>
</evidence>